<dbReference type="Proteomes" id="UP000437562">
    <property type="component" value="Unassembled WGS sequence"/>
</dbReference>
<dbReference type="Proteomes" id="UP000236165">
    <property type="component" value="Unassembled WGS sequence"/>
</dbReference>
<dbReference type="KEGG" id="bmyo:BG05_1976"/>
<evidence type="ECO:0000313" key="2">
    <source>
        <dbReference type="EMBL" id="ARJ23612.1"/>
    </source>
</evidence>
<dbReference type="Proteomes" id="UP000192932">
    <property type="component" value="Chromosome"/>
</dbReference>
<accession>A0A653PET3</accession>
<dbReference type="Proteomes" id="UP000305524">
    <property type="component" value="Unassembled WGS sequence"/>
</dbReference>
<keyword evidence="1" id="KW-0812">Transmembrane</keyword>
<reference evidence="14" key="2">
    <citation type="submission" date="2016-01" db="EMBL/GenBank/DDBJ databases">
        <authorList>
            <person name="McClelland M."/>
            <person name="Jain A."/>
            <person name="Saraogi P."/>
            <person name="Mendelson R."/>
            <person name="Westerman R."/>
            <person name="SanMiguel P."/>
            <person name="Csonka L."/>
        </authorList>
    </citation>
    <scope>NUCLEOTIDE SEQUENCE [LARGE SCALE GENOMIC DNA]</scope>
    <source>
        <strain evidence="14">PE8-15</strain>
    </source>
</reference>
<evidence type="ECO:0000313" key="18">
    <source>
        <dbReference type="Proteomes" id="UP000195696"/>
    </source>
</evidence>
<dbReference type="RefSeq" id="WP_002088422.1">
    <property type="nucleotide sequence ID" value="NZ_CAKJWQ010000011.1"/>
</dbReference>
<dbReference type="EMBL" id="AHEV01000009">
    <property type="protein sequence ID" value="EJR43366.1"/>
    <property type="molecule type" value="Genomic_DNA"/>
</dbReference>
<evidence type="ECO:0000313" key="15">
    <source>
        <dbReference type="Proteomes" id="UP000190696"/>
    </source>
</evidence>
<dbReference type="AlphaFoldDB" id="A0A084J3K2"/>
<evidence type="ECO:0000313" key="6">
    <source>
        <dbReference type="EMBL" id="OSX94832.1"/>
    </source>
</evidence>
<dbReference type="EMBL" id="SZOD01000286">
    <property type="protein sequence ID" value="TKI84638.1"/>
    <property type="molecule type" value="Genomic_DNA"/>
</dbReference>
<dbReference type="EMBL" id="CP020743">
    <property type="protein sequence ID" value="ARJ23612.1"/>
    <property type="molecule type" value="Genomic_DNA"/>
</dbReference>
<reference evidence="7 19" key="6">
    <citation type="submission" date="2016-10" db="EMBL/GenBank/DDBJ databases">
        <title>Genome Sequence of Bacillus weihenstephanensis GM6LP.</title>
        <authorList>
            <person name="Poehlein A."/>
            <person name="Wemheuer F."/>
            <person name="Hollensteiner J."/>
            <person name="Wemheuer B."/>
        </authorList>
    </citation>
    <scope>NUCLEOTIDE SEQUENCE [LARGE SCALE GENOMIC DNA]</scope>
    <source>
        <strain evidence="7 19">GM6LP</strain>
    </source>
</reference>
<evidence type="ECO:0000313" key="8">
    <source>
        <dbReference type="EMBL" id="QQA14720.1"/>
    </source>
</evidence>
<evidence type="ECO:0000313" key="10">
    <source>
        <dbReference type="EMBL" id="SCB69983.1"/>
    </source>
</evidence>
<name>A0A084J3K2_BACMY</name>
<dbReference type="EMBL" id="MKZQ01000020">
    <property type="protein sequence ID" value="PJN71529.1"/>
    <property type="molecule type" value="Genomic_DNA"/>
</dbReference>
<sequence>MSSYGSFIALLSYIVTVLLLYFIGDAANISVLQFPKEEALQLEAEKHTARSIAPLLLALPVYIIVLYKSKKV</sequence>
<evidence type="ECO:0000313" key="21">
    <source>
        <dbReference type="Proteomes" id="UP000305524"/>
    </source>
</evidence>
<accession>J8J0H9</accession>
<evidence type="ECO:0000313" key="16">
    <source>
        <dbReference type="Proteomes" id="UP000192932"/>
    </source>
</evidence>
<reference evidence="12 22" key="12">
    <citation type="submission" date="2019-10" db="EMBL/GenBank/DDBJ databases">
        <authorList>
            <person name="Karimi E."/>
        </authorList>
    </citation>
    <scope>NUCLEOTIDE SEQUENCE [LARGE SCALE GENOMIC DNA]</scope>
    <source>
        <strain evidence="12">Bacillus sp. 71</strain>
    </source>
</reference>
<reference evidence="18" key="5">
    <citation type="submission" date="2016-08" db="EMBL/GenBank/DDBJ databases">
        <authorList>
            <person name="Seilhamer J.J."/>
        </authorList>
    </citation>
    <scope>NUCLEOTIDE SEQUENCE [LARGE SCALE GENOMIC DNA]</scope>
    <source>
        <strain evidence="18">SDA_GO95</strain>
    </source>
</reference>
<reference evidence="2 16" key="9">
    <citation type="submission" date="2017-04" db="EMBL/GenBank/DDBJ databases">
        <title>The Characteristic of a Fine Plant Growth-Promoting Rhizobacteria Bacillus mycoides Gnyt1 and its Whole Genome Sequencing Analysis.</title>
        <authorList>
            <person name="Li J.H."/>
            <person name="Yao T."/>
        </authorList>
    </citation>
    <scope>NUCLEOTIDE SEQUENCE [LARGE SCALE GENOMIC DNA]</scope>
    <source>
        <strain evidence="2 16">Gnyt1</strain>
    </source>
</reference>
<keyword evidence="1" id="KW-0472">Membrane</keyword>
<dbReference type="Proteomes" id="UP000195696">
    <property type="component" value="Unassembled WGS sequence"/>
</dbReference>
<evidence type="ECO:0000313" key="12">
    <source>
        <dbReference type="EMBL" id="VXB28229.1"/>
    </source>
</evidence>
<evidence type="ECO:0000313" key="3">
    <source>
        <dbReference type="EMBL" id="EJR43366.1"/>
    </source>
</evidence>
<accession>A0A084J3K2</accession>
<reference evidence="11 21" key="11">
    <citation type="journal article" date="2019" name="Environ. Microbiol.">
        <title>An active ?-lactamase is a part of an orchestrated cell wall stress resistance network of Bacillus subtilis and related rhizosphere species.</title>
        <authorList>
            <person name="Bucher T."/>
            <person name="Keren-Paz A."/>
            <person name="Hausser J."/>
            <person name="Olender T."/>
            <person name="Cytryn E."/>
            <person name="Kolodkin-Gal I."/>
        </authorList>
    </citation>
    <scope>NUCLEOTIDE SEQUENCE [LARGE SCALE GENOMIC DNA]</scope>
    <source>
        <strain evidence="11 21">I186</strain>
    </source>
</reference>
<proteinExistence type="predicted"/>
<reference evidence="9 20" key="10">
    <citation type="submission" date="2018-08" db="EMBL/GenBank/DDBJ databases">
        <title>Freshwater and sediment microbial communities from various areas in North America, analyzing microbe dynamics in response to fracking.</title>
        <authorList>
            <person name="Lamendella R."/>
        </authorList>
    </citation>
    <scope>NUCLEOTIDE SEQUENCE [LARGE SCALE GENOMIC DNA]</scope>
    <source>
        <strain evidence="9 20">DB-1</strain>
    </source>
</reference>
<evidence type="ECO:0000313" key="4">
    <source>
        <dbReference type="EMBL" id="KWU65932.1"/>
    </source>
</evidence>
<dbReference type="Proteomes" id="UP000256530">
    <property type="component" value="Unassembled WGS sequence"/>
</dbReference>
<dbReference type="Proteomes" id="UP000596196">
    <property type="component" value="Chromosome"/>
</dbReference>
<dbReference type="GeneID" id="66266385"/>
<feature type="transmembrane region" description="Helical" evidence="1">
    <location>
        <begin position="49"/>
        <end position="67"/>
    </location>
</feature>
<reference evidence="3 13" key="1">
    <citation type="submission" date="2012-04" db="EMBL/GenBank/DDBJ databases">
        <title>The Genome Sequence of Bacillus cereus VD078.</title>
        <authorList>
            <consortium name="The Broad Institute Genome Sequencing Platform"/>
            <consortium name="The Broad Institute Genome Sequencing Center for Infectious Disease"/>
            <person name="Feldgarden M."/>
            <person name="Van der Auwera G.A."/>
            <person name="Mahillon J."/>
            <person name="Duprez V."/>
            <person name="Timmery S."/>
            <person name="Mattelet C."/>
            <person name="Dierick K."/>
            <person name="Sun M."/>
            <person name="Yu Z."/>
            <person name="Zhu L."/>
            <person name="Hu X."/>
            <person name="Shank E.B."/>
            <person name="Swiecicka I."/>
            <person name="Hansen B.M."/>
            <person name="Andrup L."/>
            <person name="Young S.K."/>
            <person name="Zeng Q."/>
            <person name="Gargeya S."/>
            <person name="Fitzgerald M."/>
            <person name="Haas B."/>
            <person name="Abouelleil A."/>
            <person name="Alvarado L."/>
            <person name="Arachchi H.M."/>
            <person name="Berlin A."/>
            <person name="Chapman S.B."/>
            <person name="Goldberg J."/>
            <person name="Griggs A."/>
            <person name="Gujja S."/>
            <person name="Hansen M."/>
            <person name="Howarth C."/>
            <person name="Imamovic A."/>
            <person name="Larimer J."/>
            <person name="McCowen C."/>
            <person name="Montmayeur A."/>
            <person name="Murphy C."/>
            <person name="Neiman D."/>
            <person name="Pearson M."/>
            <person name="Priest M."/>
            <person name="Roberts A."/>
            <person name="Saif S."/>
            <person name="Shea T."/>
            <person name="Sisk P."/>
            <person name="Sykes S."/>
            <person name="Wortman J."/>
            <person name="Nusbaum C."/>
            <person name="Birren B."/>
        </authorList>
    </citation>
    <scope>NUCLEOTIDE SEQUENCE [LARGE SCALE GENOMIC DNA]</scope>
    <source>
        <strain evidence="3 13">VD078</strain>
    </source>
</reference>
<evidence type="ECO:0000313" key="20">
    <source>
        <dbReference type="Proteomes" id="UP000256530"/>
    </source>
</evidence>
<dbReference type="Proteomes" id="UP000065797">
    <property type="component" value="Unassembled WGS sequence"/>
</dbReference>
<reference evidence="5 15" key="8">
    <citation type="submission" date="2017-01" db="EMBL/GenBank/DDBJ databases">
        <title>Bacillus cereus isolates.</title>
        <authorList>
            <person name="Beno S.M."/>
        </authorList>
    </citation>
    <scope>NUCLEOTIDE SEQUENCE [LARGE SCALE GENOMIC DNA]</scope>
    <source>
        <strain evidence="5 15">FSL W7-1108</strain>
    </source>
</reference>
<reference evidence="10" key="4">
    <citation type="submission" date="2016-08" db="EMBL/GenBank/DDBJ databases">
        <authorList>
            <person name="Loux V."/>
            <person name="Rue O."/>
        </authorList>
    </citation>
    <scope>NUCLEOTIDE SEQUENCE</scope>
    <source>
        <strain evidence="10">SDA_GO95</strain>
    </source>
</reference>
<dbReference type="Proteomes" id="UP000006976">
    <property type="component" value="Unassembled WGS sequence"/>
</dbReference>
<dbReference type="EMBL" id="LRPH01000034">
    <property type="protein sequence ID" value="KWU65932.1"/>
    <property type="molecule type" value="Genomic_DNA"/>
</dbReference>
<dbReference type="EMBL" id="CP065877">
    <property type="protein sequence ID" value="QQA14720.1"/>
    <property type="molecule type" value="Genomic_DNA"/>
</dbReference>
<dbReference type="EMBL" id="MUAI01000001">
    <property type="protein sequence ID" value="OOR08735.1"/>
    <property type="molecule type" value="Genomic_DNA"/>
</dbReference>
<dbReference type="Proteomes" id="UP000194131">
    <property type="component" value="Unassembled WGS sequence"/>
</dbReference>
<evidence type="ECO:0000313" key="17">
    <source>
        <dbReference type="Proteomes" id="UP000194131"/>
    </source>
</evidence>
<evidence type="ECO:0000313" key="14">
    <source>
        <dbReference type="Proteomes" id="UP000065797"/>
    </source>
</evidence>
<reference evidence="8 23" key="13">
    <citation type="submission" date="2020-12" db="EMBL/GenBank/DDBJ databases">
        <title>FDA dAtabase for Regulatory Grade micrObial Sequences (FDA-ARGOS): Supporting development and validation of Infectious Disease Dx tests.</title>
        <authorList>
            <person name="Nelson B."/>
            <person name="Plummer A."/>
            <person name="Tallon L."/>
            <person name="Sadzewicz L."/>
            <person name="Zhao X."/>
            <person name="Boylan J."/>
            <person name="Ott S."/>
            <person name="Bowen H."/>
            <person name="Vavikolanu K."/>
            <person name="Mehta A."/>
            <person name="Aluvathingal J."/>
            <person name="Nadendla S."/>
            <person name="Myers T."/>
            <person name="Yan Y."/>
            <person name="Sichtig H."/>
        </authorList>
    </citation>
    <scope>NUCLEOTIDE SEQUENCE [LARGE SCALE GENOMIC DNA]</scope>
    <source>
        <strain evidence="8 23">FDAARGOS_924</strain>
    </source>
</reference>
<accession>A0A0B5SC34</accession>
<keyword evidence="1" id="KW-1133">Transmembrane helix</keyword>
<dbReference type="EMBL" id="CABWMC010000003">
    <property type="protein sequence ID" value="VXB28229.1"/>
    <property type="molecule type" value="Genomic_DNA"/>
</dbReference>
<dbReference type="EMBL" id="MRWU01000003">
    <property type="protein sequence ID" value="OSX94832.1"/>
    <property type="molecule type" value="Genomic_DNA"/>
</dbReference>
<evidence type="ECO:0000313" key="13">
    <source>
        <dbReference type="Proteomes" id="UP000006976"/>
    </source>
</evidence>
<dbReference type="EMBL" id="FMAK01000051">
    <property type="protein sequence ID" value="SCB69983.1"/>
    <property type="molecule type" value="Genomic_DNA"/>
</dbReference>
<organism evidence="12 22">
    <name type="scientific">Bacillus mycoides</name>
    <dbReference type="NCBI Taxonomy" id="1405"/>
    <lineage>
        <taxon>Bacteria</taxon>
        <taxon>Bacillati</taxon>
        <taxon>Bacillota</taxon>
        <taxon>Bacilli</taxon>
        <taxon>Bacillales</taxon>
        <taxon>Bacillaceae</taxon>
        <taxon>Bacillus</taxon>
        <taxon>Bacillus cereus group</taxon>
    </lineage>
</organism>
<feature type="transmembrane region" description="Helical" evidence="1">
    <location>
        <begin position="7"/>
        <end position="29"/>
    </location>
</feature>
<evidence type="ECO:0000313" key="9">
    <source>
        <dbReference type="EMBL" id="REF40234.1"/>
    </source>
</evidence>
<evidence type="ECO:0000313" key="11">
    <source>
        <dbReference type="EMBL" id="TKI84638.1"/>
    </source>
</evidence>
<dbReference type="Proteomes" id="UP000190696">
    <property type="component" value="Unassembled WGS sequence"/>
</dbReference>
<keyword evidence="23" id="KW-1185">Reference proteome</keyword>
<evidence type="ECO:0000313" key="7">
    <source>
        <dbReference type="EMBL" id="PJN71529.1"/>
    </source>
</evidence>
<protein>
    <submittedName>
        <fullName evidence="12">Uncharacterized protein</fullName>
    </submittedName>
</protein>
<dbReference type="EMBL" id="QTTY01000003">
    <property type="protein sequence ID" value="REF40234.1"/>
    <property type="molecule type" value="Genomic_DNA"/>
</dbReference>
<evidence type="ECO:0000313" key="23">
    <source>
        <dbReference type="Proteomes" id="UP000596196"/>
    </source>
</evidence>
<reference evidence="4" key="3">
    <citation type="submission" date="2016-01" db="EMBL/GenBank/DDBJ databases">
        <authorList>
            <person name="Van Zyl L.J."/>
            <person name="Matobola R."/>
            <person name="Klein T."/>
            <person name="Biteghe F.A."/>
            <person name="Kirby B."/>
            <person name="Trindade M.I."/>
        </authorList>
    </citation>
    <scope>NUCLEOTIDE SEQUENCE</scope>
    <source>
        <strain evidence="4">PE8-15</strain>
    </source>
</reference>
<gene>
    <name evidence="4" type="ORF">AWW70_09540</name>
    <name evidence="2" type="ORF">B7492_21480</name>
    <name evidence="12" type="ORF">BACI71_110090</name>
    <name evidence="7" type="ORF">BACWE_18790</name>
    <name evidence="5" type="ORF">BW900_02000</name>
    <name evidence="10" type="ORF">BWGO95_04151</name>
    <name evidence="9" type="ORF">DET55_103129</name>
    <name evidence="11" type="ORF">FC701_13355</name>
    <name evidence="8" type="ORF">I6G81_20240</name>
    <name evidence="3" type="ORF">III_01441</name>
    <name evidence="6" type="ORF">S3E15_03430</name>
</gene>
<evidence type="ECO:0000313" key="19">
    <source>
        <dbReference type="Proteomes" id="UP000236165"/>
    </source>
</evidence>
<evidence type="ECO:0000313" key="5">
    <source>
        <dbReference type="EMBL" id="OOR08735.1"/>
    </source>
</evidence>
<reference evidence="6 17" key="7">
    <citation type="submission" date="2016-12" db="EMBL/GenBank/DDBJ databases">
        <title>Genome Sequences of Twelve Sporeforming Bacillus Species Isolated from Foods.</title>
        <authorList>
            <person name="De Jong A."/>
            <person name="Holsappel S."/>
            <person name="Kuipers O.P."/>
        </authorList>
    </citation>
    <scope>NUCLEOTIDE SEQUENCE [LARGE SCALE GENOMIC DNA]</scope>
    <source>
        <strain evidence="6 17">S3E15</strain>
    </source>
</reference>
<dbReference type="PATRIC" id="fig|1405.14.peg.634"/>
<dbReference type="OMA" id="VYVIVLY"/>
<evidence type="ECO:0000256" key="1">
    <source>
        <dbReference type="SAM" id="Phobius"/>
    </source>
</evidence>
<evidence type="ECO:0000313" key="22">
    <source>
        <dbReference type="Proteomes" id="UP000437562"/>
    </source>
</evidence>